<dbReference type="EMBL" id="CP001634">
    <property type="protein sequence ID" value="ACR79640.1"/>
    <property type="molecule type" value="Genomic_DNA"/>
</dbReference>
<dbReference type="RefSeq" id="WP_015868302.1">
    <property type="nucleotide sequence ID" value="NC_012785.1"/>
</dbReference>
<dbReference type="InterPro" id="IPR020846">
    <property type="entry name" value="MFS_dom"/>
</dbReference>
<feature type="transmembrane region" description="Helical" evidence="4">
    <location>
        <begin position="335"/>
        <end position="357"/>
    </location>
</feature>
<feature type="transmembrane region" description="Helical" evidence="4">
    <location>
        <begin position="235"/>
        <end position="256"/>
    </location>
</feature>
<feature type="transmembrane region" description="Helical" evidence="4">
    <location>
        <begin position="202"/>
        <end position="223"/>
    </location>
</feature>
<keyword evidence="2 4" id="KW-1133">Transmembrane helix</keyword>
<dbReference type="eggNOG" id="COG2814">
    <property type="taxonomic scope" value="Bacteria"/>
</dbReference>
<dbReference type="Pfam" id="PF07690">
    <property type="entry name" value="MFS_1"/>
    <property type="match status" value="1"/>
</dbReference>
<evidence type="ECO:0000256" key="1">
    <source>
        <dbReference type="ARBA" id="ARBA00022692"/>
    </source>
</evidence>
<dbReference type="GO" id="GO:0022857">
    <property type="term" value="F:transmembrane transporter activity"/>
    <property type="evidence" value="ECO:0007669"/>
    <property type="project" value="InterPro"/>
</dbReference>
<accession>C5CGX5</accession>
<proteinExistence type="predicted"/>
<dbReference type="OrthoDB" id="41300at2"/>
<evidence type="ECO:0000313" key="7">
    <source>
        <dbReference type="Proteomes" id="UP000002382"/>
    </source>
</evidence>
<protein>
    <submittedName>
        <fullName evidence="6">Major facilitator superfamily MFS_1</fullName>
    </submittedName>
</protein>
<dbReference type="Proteomes" id="UP000002382">
    <property type="component" value="Chromosome"/>
</dbReference>
<keyword evidence="1 4" id="KW-0812">Transmembrane</keyword>
<dbReference type="InterPro" id="IPR036259">
    <property type="entry name" value="MFS_trans_sf"/>
</dbReference>
<dbReference type="SUPFAM" id="SSF103473">
    <property type="entry name" value="MFS general substrate transporter"/>
    <property type="match status" value="1"/>
</dbReference>
<reference evidence="6 7" key="2">
    <citation type="journal article" date="2011" name="J. Bacteriol.">
        <title>Genome Sequence of Kosmotoga olearia Strain TBF 19.5.1, a Thermophilic Bacterium with a Wide Growth Temperature Range, Isolated from the Troll B Oil Platform in the North Sea.</title>
        <authorList>
            <person name="Swithers K.S."/>
            <person name="Dipippo J.L."/>
            <person name="Bruce D.C."/>
            <person name="Detter C."/>
            <person name="Tapia R."/>
            <person name="Han S."/>
            <person name="Goodwin L.A."/>
            <person name="Han J."/>
            <person name="Woyke T."/>
            <person name="Pitluck S."/>
            <person name="Pennacchio L."/>
            <person name="Nolan M."/>
            <person name="Mikhailova N."/>
            <person name="Land M.L."/>
            <person name="Nesbo C.L."/>
            <person name="Gogarten J.P."/>
            <person name="Noll K.M."/>
        </authorList>
    </citation>
    <scope>NUCLEOTIDE SEQUENCE [LARGE SCALE GENOMIC DNA]</scope>
    <source>
        <strain evidence="7">ATCC BAA-1733 / DSM 21960 / TBF 19.5.1</strain>
    </source>
</reference>
<dbReference type="PROSITE" id="PS50850">
    <property type="entry name" value="MFS"/>
    <property type="match status" value="1"/>
</dbReference>
<name>C5CGX5_KOSOT</name>
<evidence type="ECO:0000256" key="2">
    <source>
        <dbReference type="ARBA" id="ARBA00022989"/>
    </source>
</evidence>
<dbReference type="HOGENOM" id="CLU_694195_0_0_0"/>
<feature type="transmembrane region" description="Helical" evidence="4">
    <location>
        <begin position="293"/>
        <end position="315"/>
    </location>
</feature>
<feature type="domain" description="Major facilitator superfamily (MFS) profile" evidence="5">
    <location>
        <begin position="1"/>
        <end position="388"/>
    </location>
</feature>
<feature type="transmembrane region" description="Helical" evidence="4">
    <location>
        <begin position="39"/>
        <end position="58"/>
    </location>
</feature>
<evidence type="ECO:0000256" key="4">
    <source>
        <dbReference type="SAM" id="Phobius"/>
    </source>
</evidence>
<evidence type="ECO:0000259" key="5">
    <source>
        <dbReference type="PROSITE" id="PS50850"/>
    </source>
</evidence>
<reference evidence="6 7" key="1">
    <citation type="submission" date="2009-06" db="EMBL/GenBank/DDBJ databases">
        <title>Complete sequence of Thermotogales bacterium TBF 19.5.1.</title>
        <authorList>
            <consortium name="US DOE Joint Genome Institute"/>
            <person name="Lucas S."/>
            <person name="Copeland A."/>
            <person name="Lapidus A."/>
            <person name="Glavina del Rio T."/>
            <person name="Tice H."/>
            <person name="Bruce D."/>
            <person name="Goodwin L."/>
            <person name="Pitluck S."/>
            <person name="Chertkov O."/>
            <person name="Brettin T."/>
            <person name="Detter J.C."/>
            <person name="Han C."/>
            <person name="Schmutz J."/>
            <person name="Larimer F."/>
            <person name="Land M."/>
            <person name="Hauser L."/>
            <person name="Kyrpides N."/>
            <person name="Ovchinnikova G."/>
            <person name="Noll K."/>
        </authorList>
    </citation>
    <scope>NUCLEOTIDE SEQUENCE [LARGE SCALE GENOMIC DNA]</scope>
    <source>
        <strain evidence="7">ATCC BAA-1733 / DSM 21960 / TBF 19.5.1</strain>
    </source>
</reference>
<feature type="transmembrane region" description="Helical" evidence="4">
    <location>
        <begin position="94"/>
        <end position="113"/>
    </location>
</feature>
<feature type="transmembrane region" description="Helical" evidence="4">
    <location>
        <begin position="268"/>
        <end position="287"/>
    </location>
</feature>
<dbReference type="STRING" id="521045.Kole_0931"/>
<dbReference type="Gene3D" id="1.20.1250.20">
    <property type="entry name" value="MFS general substrate transporter like domains"/>
    <property type="match status" value="2"/>
</dbReference>
<sequence length="399" mass="43107">MIVISLGIISVGVIFGIFNLILIPYLSAQFGSQSIPGQLISLGMLSTIFLSPLLGFLSDRIRKRTPFIFAITLMASLGIIGLTLHSLVLKGISAVILVASAYSFLTPYSALVSDYSTIESKDRNYGFVTGVMSLSTFITSLFIRAIYDSKPNLTFLVLGVVVLISIAPTMIYTKKHPVKFSEFEAGQKNSNSFNVLRKYPGLLAYFIMEFGLWFALGGLFPYLTSFLNSEASMNIGTASAWIGASTFFSGIVSFATGKFSKIIGQKRLFIISLTTITSFSAVIALFYHSILTASATSVFAIACFIALSIATGFLYSLNSSILSTMVSEIDQGKVFGINSVIVVISQSISVSLIGSVIDSRGYQWMFVVISLSLVLANISAFYISSFPIGKNKKNQTVSS</sequence>
<evidence type="ECO:0000256" key="3">
    <source>
        <dbReference type="ARBA" id="ARBA00023136"/>
    </source>
</evidence>
<feature type="transmembrane region" description="Helical" evidence="4">
    <location>
        <begin position="153"/>
        <end position="172"/>
    </location>
</feature>
<dbReference type="InterPro" id="IPR011701">
    <property type="entry name" value="MFS"/>
</dbReference>
<feature type="transmembrane region" description="Helical" evidence="4">
    <location>
        <begin position="7"/>
        <end position="27"/>
    </location>
</feature>
<dbReference type="KEGG" id="kol:Kole_0931"/>
<dbReference type="AlphaFoldDB" id="C5CGX5"/>
<keyword evidence="3 4" id="KW-0472">Membrane</keyword>
<keyword evidence="7" id="KW-1185">Reference proteome</keyword>
<feature type="transmembrane region" description="Helical" evidence="4">
    <location>
        <begin position="67"/>
        <end position="88"/>
    </location>
</feature>
<feature type="transmembrane region" description="Helical" evidence="4">
    <location>
        <begin position="125"/>
        <end position="147"/>
    </location>
</feature>
<gene>
    <name evidence="6" type="ordered locus">Kole_0931</name>
</gene>
<dbReference type="PANTHER" id="PTHR23528">
    <property type="match status" value="1"/>
</dbReference>
<organism evidence="6 7">
    <name type="scientific">Kosmotoga olearia (strain ATCC BAA-1733 / DSM 21960 / TBF 19.5.1)</name>
    <dbReference type="NCBI Taxonomy" id="521045"/>
    <lineage>
        <taxon>Bacteria</taxon>
        <taxon>Thermotogati</taxon>
        <taxon>Thermotogota</taxon>
        <taxon>Thermotogae</taxon>
        <taxon>Kosmotogales</taxon>
        <taxon>Kosmotogaceae</taxon>
        <taxon>Kosmotoga</taxon>
    </lineage>
</organism>
<dbReference type="PANTHER" id="PTHR23528:SF1">
    <property type="entry name" value="MAJOR FACILITATOR SUPERFAMILY (MFS) PROFILE DOMAIN-CONTAINING PROTEIN"/>
    <property type="match status" value="1"/>
</dbReference>
<feature type="transmembrane region" description="Helical" evidence="4">
    <location>
        <begin position="363"/>
        <end position="383"/>
    </location>
</feature>
<evidence type="ECO:0000313" key="6">
    <source>
        <dbReference type="EMBL" id="ACR79640.1"/>
    </source>
</evidence>